<organism evidence="2 3">
    <name type="scientific">Pseudocercospora musae</name>
    <dbReference type="NCBI Taxonomy" id="113226"/>
    <lineage>
        <taxon>Eukaryota</taxon>
        <taxon>Fungi</taxon>
        <taxon>Dikarya</taxon>
        <taxon>Ascomycota</taxon>
        <taxon>Pezizomycotina</taxon>
        <taxon>Dothideomycetes</taxon>
        <taxon>Dothideomycetidae</taxon>
        <taxon>Mycosphaerellales</taxon>
        <taxon>Mycosphaerellaceae</taxon>
        <taxon>Pseudocercospora</taxon>
    </lineage>
</organism>
<dbReference type="SUPFAM" id="SSF81383">
    <property type="entry name" value="F-box domain"/>
    <property type="match status" value="1"/>
</dbReference>
<reference evidence="2 3" key="1">
    <citation type="submission" date="2015-07" db="EMBL/GenBank/DDBJ databases">
        <title>Comparative genomics of the Sigatoka disease complex on banana suggests a link between parallel evolutionary changes in Pseudocercospora fijiensis and Pseudocercospora eumusae and increased virulence on the banana host.</title>
        <authorList>
            <person name="Chang T.-C."/>
            <person name="Salvucci A."/>
            <person name="Crous P.W."/>
            <person name="Stergiopoulos I."/>
        </authorList>
    </citation>
    <scope>NUCLEOTIDE SEQUENCE [LARGE SCALE GENOMIC DNA]</scope>
    <source>
        <strain evidence="2 3">CBS 116634</strain>
    </source>
</reference>
<dbReference type="InterPro" id="IPR001810">
    <property type="entry name" value="F-box_dom"/>
</dbReference>
<dbReference type="Pfam" id="PF00646">
    <property type="entry name" value="F-box"/>
    <property type="match status" value="1"/>
</dbReference>
<gene>
    <name evidence="2" type="ORF">AC579_3211</name>
</gene>
<sequence length="179" mass="20123">MTMDKPGLTDLPPELLLEIVAYLSTSSLISLKLANRHLFSTTPSPSQDWFKAASDCEKTAWERAVNERKERTGGRRKCVHCGILAQLPRFPSTAPLCHWHQARFMSSTIPKFVESSLKIRLLVLAREKQEPVGLIAFMLVRSWAGMREAVDVDATAVAILRWRAWSGFGVTWTRPTSVS</sequence>
<accession>A0A139IRV5</accession>
<comment type="caution">
    <text evidence="2">The sequence shown here is derived from an EMBL/GenBank/DDBJ whole genome shotgun (WGS) entry which is preliminary data.</text>
</comment>
<dbReference type="EMBL" id="LFZO01000019">
    <property type="protein sequence ID" value="KXT17493.1"/>
    <property type="molecule type" value="Genomic_DNA"/>
</dbReference>
<dbReference type="AlphaFoldDB" id="A0A139IRV5"/>
<dbReference type="OrthoDB" id="3647480at2759"/>
<proteinExistence type="predicted"/>
<protein>
    <recommendedName>
        <fullName evidence="1">F-box domain-containing protein</fullName>
    </recommendedName>
</protein>
<keyword evidence="3" id="KW-1185">Reference proteome</keyword>
<evidence type="ECO:0000259" key="1">
    <source>
        <dbReference type="PROSITE" id="PS50181"/>
    </source>
</evidence>
<evidence type="ECO:0000313" key="2">
    <source>
        <dbReference type="EMBL" id="KXT17493.1"/>
    </source>
</evidence>
<dbReference type="PROSITE" id="PS50181">
    <property type="entry name" value="FBOX"/>
    <property type="match status" value="1"/>
</dbReference>
<feature type="domain" description="F-box" evidence="1">
    <location>
        <begin position="5"/>
        <end position="52"/>
    </location>
</feature>
<name>A0A139IRV5_9PEZI</name>
<dbReference type="InterPro" id="IPR036047">
    <property type="entry name" value="F-box-like_dom_sf"/>
</dbReference>
<dbReference type="Proteomes" id="UP000073492">
    <property type="component" value="Unassembled WGS sequence"/>
</dbReference>
<evidence type="ECO:0000313" key="3">
    <source>
        <dbReference type="Proteomes" id="UP000073492"/>
    </source>
</evidence>